<name>A0A4Q6Y3D9_9SPHN</name>
<dbReference type="OrthoDB" id="7190058at2"/>
<dbReference type="Gene3D" id="1.10.1740.10">
    <property type="match status" value="1"/>
</dbReference>
<feature type="domain" description="RNA polymerase sigma factor 70 region 4 type 2" evidence="7">
    <location>
        <begin position="131"/>
        <end position="182"/>
    </location>
</feature>
<evidence type="ECO:0000256" key="3">
    <source>
        <dbReference type="ARBA" id="ARBA00023082"/>
    </source>
</evidence>
<evidence type="ECO:0000256" key="4">
    <source>
        <dbReference type="ARBA" id="ARBA00023125"/>
    </source>
</evidence>
<keyword evidence="4" id="KW-0238">DNA-binding</keyword>
<accession>A0A4Q6Y3D9</accession>
<evidence type="ECO:0000256" key="5">
    <source>
        <dbReference type="ARBA" id="ARBA00023163"/>
    </source>
</evidence>
<evidence type="ECO:0000259" key="7">
    <source>
        <dbReference type="Pfam" id="PF08281"/>
    </source>
</evidence>
<dbReference type="InterPro" id="IPR013249">
    <property type="entry name" value="RNA_pol_sigma70_r4_t2"/>
</dbReference>
<comment type="caution">
    <text evidence="8">The sequence shown here is derived from an EMBL/GenBank/DDBJ whole genome shotgun (WGS) entry which is preliminary data.</text>
</comment>
<dbReference type="RefSeq" id="WP_130158448.1">
    <property type="nucleotide sequence ID" value="NZ_SGIS01000020.1"/>
</dbReference>
<dbReference type="InterPro" id="IPR036388">
    <property type="entry name" value="WH-like_DNA-bd_sf"/>
</dbReference>
<evidence type="ECO:0000313" key="9">
    <source>
        <dbReference type="Proteomes" id="UP000292085"/>
    </source>
</evidence>
<dbReference type="AlphaFoldDB" id="A0A4Q6Y3D9"/>
<keyword evidence="3" id="KW-0731">Sigma factor</keyword>
<dbReference type="SUPFAM" id="SSF88946">
    <property type="entry name" value="Sigma2 domain of RNA polymerase sigma factors"/>
    <property type="match status" value="1"/>
</dbReference>
<dbReference type="SUPFAM" id="SSF88659">
    <property type="entry name" value="Sigma3 and sigma4 domains of RNA polymerase sigma factors"/>
    <property type="match status" value="1"/>
</dbReference>
<dbReference type="EMBL" id="SGIS01000020">
    <property type="protein sequence ID" value="RZF63869.1"/>
    <property type="molecule type" value="Genomic_DNA"/>
</dbReference>
<sequence>MTDESKSSEPTRTSQADASHQLTSQSPVQQLLALLETEYGPLLTRLSAQLRSPEAAADALHDVYVKLRADPSIGYLYNPRGYLYRMAINLAKNRSRSDRHTVNIDDAGLSEFPDNASNQEFAALATDEMRRALRALHALPAQRQAIFLARWRDEKSQGEIAVEFGLHKRSIQKELARAEAHLRKILGRPKQRF</sequence>
<feature type="region of interest" description="Disordered" evidence="6">
    <location>
        <begin position="1"/>
        <end position="24"/>
    </location>
</feature>
<dbReference type="InterPro" id="IPR013325">
    <property type="entry name" value="RNA_pol_sigma_r2"/>
</dbReference>
<keyword evidence="2" id="KW-0805">Transcription regulation</keyword>
<dbReference type="GO" id="GO:0003677">
    <property type="term" value="F:DNA binding"/>
    <property type="evidence" value="ECO:0007669"/>
    <property type="project" value="UniProtKB-KW"/>
</dbReference>
<dbReference type="InterPro" id="IPR014284">
    <property type="entry name" value="RNA_pol_sigma-70_dom"/>
</dbReference>
<dbReference type="NCBIfam" id="TIGR02937">
    <property type="entry name" value="sigma70-ECF"/>
    <property type="match status" value="1"/>
</dbReference>
<evidence type="ECO:0000313" key="8">
    <source>
        <dbReference type="EMBL" id="RZF63869.1"/>
    </source>
</evidence>
<dbReference type="InterPro" id="IPR039425">
    <property type="entry name" value="RNA_pol_sigma-70-like"/>
</dbReference>
<dbReference type="Gene3D" id="1.10.10.10">
    <property type="entry name" value="Winged helix-like DNA-binding domain superfamily/Winged helix DNA-binding domain"/>
    <property type="match status" value="1"/>
</dbReference>
<dbReference type="PANTHER" id="PTHR43133">
    <property type="entry name" value="RNA POLYMERASE ECF-TYPE SIGMA FACTO"/>
    <property type="match status" value="1"/>
</dbReference>
<reference evidence="8 9" key="1">
    <citation type="submission" date="2019-02" db="EMBL/GenBank/DDBJ databases">
        <authorList>
            <person name="Li Y."/>
        </authorList>
    </citation>
    <scope>NUCLEOTIDE SEQUENCE [LARGE SCALE GENOMIC DNA]</scope>
    <source>
        <strain evidence="8 9">3-7</strain>
    </source>
</reference>
<proteinExistence type="inferred from homology"/>
<dbReference type="GO" id="GO:0006352">
    <property type="term" value="P:DNA-templated transcription initiation"/>
    <property type="evidence" value="ECO:0007669"/>
    <property type="project" value="InterPro"/>
</dbReference>
<gene>
    <name evidence="8" type="ORF">EWE75_13830</name>
</gene>
<evidence type="ECO:0000256" key="1">
    <source>
        <dbReference type="ARBA" id="ARBA00010641"/>
    </source>
</evidence>
<dbReference type="GO" id="GO:0016987">
    <property type="term" value="F:sigma factor activity"/>
    <property type="evidence" value="ECO:0007669"/>
    <property type="project" value="UniProtKB-KW"/>
</dbReference>
<feature type="compositionally biased region" description="Polar residues" evidence="6">
    <location>
        <begin position="10"/>
        <end position="24"/>
    </location>
</feature>
<keyword evidence="5" id="KW-0804">Transcription</keyword>
<organism evidence="8 9">
    <name type="scientific">Sphingomonas populi</name>
    <dbReference type="NCBI Taxonomy" id="2484750"/>
    <lineage>
        <taxon>Bacteria</taxon>
        <taxon>Pseudomonadati</taxon>
        <taxon>Pseudomonadota</taxon>
        <taxon>Alphaproteobacteria</taxon>
        <taxon>Sphingomonadales</taxon>
        <taxon>Sphingomonadaceae</taxon>
        <taxon>Sphingomonas</taxon>
    </lineage>
</organism>
<evidence type="ECO:0000256" key="6">
    <source>
        <dbReference type="SAM" id="MobiDB-lite"/>
    </source>
</evidence>
<comment type="similarity">
    <text evidence="1">Belongs to the sigma-70 factor family. ECF subfamily.</text>
</comment>
<dbReference type="PANTHER" id="PTHR43133:SF8">
    <property type="entry name" value="RNA POLYMERASE SIGMA FACTOR HI_1459-RELATED"/>
    <property type="match status" value="1"/>
</dbReference>
<dbReference type="Pfam" id="PF08281">
    <property type="entry name" value="Sigma70_r4_2"/>
    <property type="match status" value="1"/>
</dbReference>
<dbReference type="Proteomes" id="UP000292085">
    <property type="component" value="Unassembled WGS sequence"/>
</dbReference>
<evidence type="ECO:0000256" key="2">
    <source>
        <dbReference type="ARBA" id="ARBA00023015"/>
    </source>
</evidence>
<protein>
    <submittedName>
        <fullName evidence="8">RNA polymerase sigma factor</fullName>
    </submittedName>
</protein>
<dbReference type="InterPro" id="IPR013324">
    <property type="entry name" value="RNA_pol_sigma_r3/r4-like"/>
</dbReference>
<keyword evidence="9" id="KW-1185">Reference proteome</keyword>